<reference evidence="2" key="1">
    <citation type="journal article" date="2008" name="Nature">
        <title>The amphioxus genome and the evolution of the chordate karyotype.</title>
        <authorList>
            <consortium name="US DOE Joint Genome Institute (JGI-PGF)"/>
            <person name="Putnam N.H."/>
            <person name="Butts T."/>
            <person name="Ferrier D.E.K."/>
            <person name="Furlong R.F."/>
            <person name="Hellsten U."/>
            <person name="Kawashima T."/>
            <person name="Robinson-Rechavi M."/>
            <person name="Shoguchi E."/>
            <person name="Terry A."/>
            <person name="Yu J.-K."/>
            <person name="Benito-Gutierrez E.L."/>
            <person name="Dubchak I."/>
            <person name="Garcia-Fernandez J."/>
            <person name="Gibson-Brown J.J."/>
            <person name="Grigoriev I.V."/>
            <person name="Horton A.C."/>
            <person name="de Jong P.J."/>
            <person name="Jurka J."/>
            <person name="Kapitonov V.V."/>
            <person name="Kohara Y."/>
            <person name="Kuroki Y."/>
            <person name="Lindquist E."/>
            <person name="Lucas S."/>
            <person name="Osoegawa K."/>
            <person name="Pennacchio L.A."/>
            <person name="Salamov A.A."/>
            <person name="Satou Y."/>
            <person name="Sauka-Spengler T."/>
            <person name="Schmutz J."/>
            <person name="Shin-I T."/>
            <person name="Toyoda A."/>
            <person name="Bronner-Fraser M."/>
            <person name="Fujiyama A."/>
            <person name="Holland L.Z."/>
            <person name="Holland P.W.H."/>
            <person name="Satoh N."/>
            <person name="Rokhsar D.S."/>
        </authorList>
    </citation>
    <scope>NUCLEOTIDE SEQUENCE [LARGE SCALE GENOMIC DNA]</scope>
    <source>
        <strain evidence="2">S238N-H82</strain>
        <tissue evidence="2">Testes</tissue>
    </source>
</reference>
<proteinExistence type="predicted"/>
<keyword evidence="1" id="KW-0472">Membrane</keyword>
<feature type="transmembrane region" description="Helical" evidence="1">
    <location>
        <begin position="193"/>
        <end position="215"/>
    </location>
</feature>
<accession>C3Z7S0</accession>
<organism>
    <name type="scientific">Branchiostoma floridae</name>
    <name type="common">Florida lancelet</name>
    <name type="synonym">Amphioxus</name>
    <dbReference type="NCBI Taxonomy" id="7739"/>
    <lineage>
        <taxon>Eukaryota</taxon>
        <taxon>Metazoa</taxon>
        <taxon>Chordata</taxon>
        <taxon>Cephalochordata</taxon>
        <taxon>Leptocardii</taxon>
        <taxon>Amphioxiformes</taxon>
        <taxon>Branchiostomatidae</taxon>
        <taxon>Branchiostoma</taxon>
    </lineage>
</organism>
<dbReference type="AlphaFoldDB" id="C3Z7S0"/>
<keyword evidence="1" id="KW-1133">Transmembrane helix</keyword>
<protein>
    <submittedName>
        <fullName evidence="2">Uncharacterized protein</fullName>
    </submittedName>
</protein>
<keyword evidence="1" id="KW-0812">Transmembrane</keyword>
<dbReference type="EMBL" id="GG666591">
    <property type="protein sequence ID" value="EEN51425.1"/>
    <property type="molecule type" value="Genomic_DNA"/>
</dbReference>
<gene>
    <name evidence="2" type="ORF">BRAFLDRAFT_119027</name>
</gene>
<feature type="transmembrane region" description="Helical" evidence="1">
    <location>
        <begin position="70"/>
        <end position="96"/>
    </location>
</feature>
<evidence type="ECO:0000256" key="1">
    <source>
        <dbReference type="SAM" id="Phobius"/>
    </source>
</evidence>
<name>C3Z7S0_BRAFL</name>
<sequence>MATGAQAVGASRHLLPNLRSTDSEMATFVDSNGKIHSCELCLKYPETPECVEQCPTSQDPPNAGGASPTLVLAVGLPVAVVLVLLLVLVLAALWWYRKKHVPPHPDNVEAPVQEQADLLTKPKYMVNHANTQTHDYAYDDILGCRPCSDCIKYPDNPHCDDCPSSNGTTISPSMQLITQSQDTSSPLALEWQLIAIGLACGVVLVLAIAVFIRYTRRRDKTPRAMEHGISVDSLTGETIVVEESSAYTSSEMSSSGSNMADNTSILRETVI</sequence>
<dbReference type="InParanoid" id="C3Z7S0"/>
<evidence type="ECO:0000313" key="2">
    <source>
        <dbReference type="EMBL" id="EEN51425.1"/>
    </source>
</evidence>